<comment type="caution">
    <text evidence="2">The sequence shown here is derived from an EMBL/GenBank/DDBJ whole genome shotgun (WGS) entry which is preliminary data.</text>
</comment>
<keyword evidence="1" id="KW-0812">Transmembrane</keyword>
<dbReference type="RefSeq" id="WP_344559763.1">
    <property type="nucleotide sequence ID" value="NZ_BAAATG010000015.1"/>
</dbReference>
<evidence type="ECO:0000313" key="3">
    <source>
        <dbReference type="Proteomes" id="UP001596035"/>
    </source>
</evidence>
<gene>
    <name evidence="2" type="ORF">ACFPWV_27375</name>
</gene>
<name>A0ABW0E1D9_9ACTN</name>
<keyword evidence="1" id="KW-0472">Membrane</keyword>
<protein>
    <recommendedName>
        <fullName evidence="4">PQ loop repeat protein</fullName>
    </recommendedName>
</protein>
<feature type="transmembrane region" description="Helical" evidence="1">
    <location>
        <begin position="6"/>
        <end position="30"/>
    </location>
</feature>
<evidence type="ECO:0000256" key="1">
    <source>
        <dbReference type="SAM" id="Phobius"/>
    </source>
</evidence>
<evidence type="ECO:0008006" key="4">
    <source>
        <dbReference type="Google" id="ProtNLM"/>
    </source>
</evidence>
<keyword evidence="1" id="KW-1133">Transmembrane helix</keyword>
<organism evidence="2 3">
    <name type="scientific">Streptomyces atrovirens</name>
    <dbReference type="NCBI Taxonomy" id="285556"/>
    <lineage>
        <taxon>Bacteria</taxon>
        <taxon>Bacillati</taxon>
        <taxon>Actinomycetota</taxon>
        <taxon>Actinomycetes</taxon>
        <taxon>Kitasatosporales</taxon>
        <taxon>Streptomycetaceae</taxon>
        <taxon>Streptomyces</taxon>
    </lineage>
</organism>
<sequence length="113" mass="12284">MNGDPLCHWMAVVVSTALIPPMSTAVLAGWTPPWLRKRQAGMRLRAYGSLCCYAFALLNVLPRITDASYGTVMACTNAGFVPIAAAVVLFLLSERKDKAAREVGRVEPARPQH</sequence>
<accession>A0ABW0E1D9</accession>
<proteinExistence type="predicted"/>
<feature type="transmembrane region" description="Helical" evidence="1">
    <location>
        <begin position="42"/>
        <end position="61"/>
    </location>
</feature>
<dbReference type="Proteomes" id="UP001596035">
    <property type="component" value="Unassembled WGS sequence"/>
</dbReference>
<feature type="transmembrane region" description="Helical" evidence="1">
    <location>
        <begin position="67"/>
        <end position="92"/>
    </location>
</feature>
<reference evidence="3" key="1">
    <citation type="journal article" date="2019" name="Int. J. Syst. Evol. Microbiol.">
        <title>The Global Catalogue of Microorganisms (GCM) 10K type strain sequencing project: providing services to taxonomists for standard genome sequencing and annotation.</title>
        <authorList>
            <consortium name="The Broad Institute Genomics Platform"/>
            <consortium name="The Broad Institute Genome Sequencing Center for Infectious Disease"/>
            <person name="Wu L."/>
            <person name="Ma J."/>
        </authorList>
    </citation>
    <scope>NUCLEOTIDE SEQUENCE [LARGE SCALE GENOMIC DNA]</scope>
    <source>
        <strain evidence="3">CGMCC 4.7131</strain>
    </source>
</reference>
<dbReference type="EMBL" id="JBHSKN010000026">
    <property type="protein sequence ID" value="MFC5243590.1"/>
    <property type="molecule type" value="Genomic_DNA"/>
</dbReference>
<evidence type="ECO:0000313" key="2">
    <source>
        <dbReference type="EMBL" id="MFC5243590.1"/>
    </source>
</evidence>
<keyword evidence="3" id="KW-1185">Reference proteome</keyword>